<organism evidence="1 2">
    <name type="scientific">Coniosporium uncinatum</name>
    <dbReference type="NCBI Taxonomy" id="93489"/>
    <lineage>
        <taxon>Eukaryota</taxon>
        <taxon>Fungi</taxon>
        <taxon>Dikarya</taxon>
        <taxon>Ascomycota</taxon>
        <taxon>Pezizomycotina</taxon>
        <taxon>Dothideomycetes</taxon>
        <taxon>Dothideomycetes incertae sedis</taxon>
        <taxon>Coniosporium</taxon>
    </lineage>
</organism>
<dbReference type="EMBL" id="JAWDJW010005280">
    <property type="protein sequence ID" value="KAK3068518.1"/>
    <property type="molecule type" value="Genomic_DNA"/>
</dbReference>
<dbReference type="Proteomes" id="UP001186974">
    <property type="component" value="Unassembled WGS sequence"/>
</dbReference>
<accession>A0ACC3DG35</accession>
<gene>
    <name evidence="1" type="ORF">LTS18_000632</name>
</gene>
<comment type="caution">
    <text evidence="1">The sequence shown here is derived from an EMBL/GenBank/DDBJ whole genome shotgun (WGS) entry which is preliminary data.</text>
</comment>
<feature type="non-terminal residue" evidence="1">
    <location>
        <position position="285"/>
    </location>
</feature>
<evidence type="ECO:0000313" key="1">
    <source>
        <dbReference type="EMBL" id="KAK3068518.1"/>
    </source>
</evidence>
<name>A0ACC3DG35_9PEZI</name>
<proteinExistence type="predicted"/>
<reference evidence="1" key="1">
    <citation type="submission" date="2024-09" db="EMBL/GenBank/DDBJ databases">
        <title>Black Yeasts Isolated from many extreme environments.</title>
        <authorList>
            <person name="Coleine C."/>
            <person name="Stajich J.E."/>
            <person name="Selbmann L."/>
        </authorList>
    </citation>
    <scope>NUCLEOTIDE SEQUENCE</scope>
    <source>
        <strain evidence="1">CCFEE 5737</strain>
    </source>
</reference>
<evidence type="ECO:0000313" key="2">
    <source>
        <dbReference type="Proteomes" id="UP001186974"/>
    </source>
</evidence>
<sequence length="285" mass="32829">MGCCNDREKGTLYDEQKWDYISISDFRSSNCLTRFSYCYLWFLIFVSIAVYAADTFTAVSLLAFNRWSSQLQPPVPFDVLKWIFAICIFISFIILAFEWLRAITVLRRGGIAESYLDRLAAIWQCIRMGQGQGWRRFLVFAELTKSRKGADYVALFVYFQFQGAFRLLLAETPRQVLNGLTLWTVLKSDIVPEGAHAAAQGNSPIVQFFKNIGILADSDYKQAVIISSMLFTFVVYVFSALLLISACLMYMFFLWHFIPNEDGRLSVYCHRKVDERVTRIIAKTT</sequence>
<protein>
    <submittedName>
        <fullName evidence="1">Uncharacterized protein</fullName>
    </submittedName>
</protein>
<keyword evidence="2" id="KW-1185">Reference proteome</keyword>